<dbReference type="RefSeq" id="WP_014109713.1">
    <property type="nucleotide sequence ID" value="NC_016041.1"/>
</dbReference>
<dbReference type="Gene3D" id="3.30.450.90">
    <property type="match status" value="1"/>
</dbReference>
<keyword evidence="4" id="KW-1185">Reference proteome</keyword>
<name>G4QIC6_GLANF</name>
<dbReference type="AlphaFoldDB" id="G4QIC6"/>
<dbReference type="SUPFAM" id="SSF52540">
    <property type="entry name" value="P-loop containing nucleoside triphosphate hydrolases"/>
    <property type="match status" value="1"/>
</dbReference>
<dbReference type="InterPro" id="IPR003593">
    <property type="entry name" value="AAA+_ATPase"/>
</dbReference>
<evidence type="ECO:0000313" key="4">
    <source>
        <dbReference type="Proteomes" id="UP000009282"/>
    </source>
</evidence>
<evidence type="ECO:0000256" key="1">
    <source>
        <dbReference type="ARBA" id="ARBA00006611"/>
    </source>
</evidence>
<dbReference type="GO" id="GO:0005524">
    <property type="term" value="F:ATP binding"/>
    <property type="evidence" value="ECO:0007669"/>
    <property type="project" value="InterPro"/>
</dbReference>
<dbReference type="InterPro" id="IPR027417">
    <property type="entry name" value="P-loop_NTPase"/>
</dbReference>
<dbReference type="InterPro" id="IPR050921">
    <property type="entry name" value="T4SS_GSP_E_ATPase"/>
</dbReference>
<dbReference type="Gene3D" id="3.40.50.300">
    <property type="entry name" value="P-loop containing nucleotide triphosphate hydrolases"/>
    <property type="match status" value="1"/>
</dbReference>
<sequence>MLGLHQYLQDMVVHSASDLFITVGMPVSAKINGRMTPLTTMNLTEQEALELVHDTMNEKQKKSFADDKECNFAISIDGIGRFRCSAFWQRDQAGMVIRRIVTQIPNADDLGLPPVLKDIIMSKKGLVLFVGGTGTGKSTSLAALIGHRNQHSHGHILTIEDPIEFVHEHNNCVVTQREVGIDTHTFDDALKSSLRQAPDVILIGEIRSMETMEYAMSFADTGHLCVATLHANNANQAIERIMHLAPQNLHQKLRFDLSQNIRAIVAQQLVPTIDGKGRVAAIEILLNSPLVSDLIQRNEIGMLKEAMMKGKEQGMQSFDMALYELFKENRISEEQAMHNADSPNDLRLMIKLDSQEGTGLGSLSNVSFDMG</sequence>
<dbReference type="Pfam" id="PF00437">
    <property type="entry name" value="T2SSE"/>
    <property type="match status" value="1"/>
</dbReference>
<evidence type="ECO:0000313" key="3">
    <source>
        <dbReference type="EMBL" id="AEP30840.1"/>
    </source>
</evidence>
<feature type="domain" description="AAA+ ATPase" evidence="2">
    <location>
        <begin position="123"/>
        <end position="249"/>
    </location>
</feature>
<protein>
    <submittedName>
        <fullName evidence="3">Twitching motility protein PilU (Type IV pili)</fullName>
    </submittedName>
</protein>
<organism evidence="3 4">
    <name type="scientific">Glaciecola nitratireducens (strain JCM 12485 / KCTC 12276 / FR1064)</name>
    <dbReference type="NCBI Taxonomy" id="1085623"/>
    <lineage>
        <taxon>Bacteria</taxon>
        <taxon>Pseudomonadati</taxon>
        <taxon>Pseudomonadota</taxon>
        <taxon>Gammaproteobacteria</taxon>
        <taxon>Alteromonadales</taxon>
        <taxon>Alteromonadaceae</taxon>
        <taxon>Brumicola</taxon>
    </lineage>
</organism>
<dbReference type="GO" id="GO:0016887">
    <property type="term" value="F:ATP hydrolysis activity"/>
    <property type="evidence" value="ECO:0007669"/>
    <property type="project" value="InterPro"/>
</dbReference>
<evidence type="ECO:0000259" key="2">
    <source>
        <dbReference type="SMART" id="SM00382"/>
    </source>
</evidence>
<dbReference type="OrthoDB" id="9804785at2"/>
<dbReference type="NCBIfam" id="TIGR01420">
    <property type="entry name" value="pilT_fam"/>
    <property type="match status" value="1"/>
</dbReference>
<dbReference type="InterPro" id="IPR001482">
    <property type="entry name" value="T2SS/T4SS_dom"/>
</dbReference>
<accession>G4QIC6</accession>
<dbReference type="HOGENOM" id="CLU_013446_4_0_6"/>
<dbReference type="Proteomes" id="UP000009282">
    <property type="component" value="Chromosome"/>
</dbReference>
<proteinExistence type="inferred from homology"/>
<comment type="similarity">
    <text evidence="1">Belongs to the GSP E family.</text>
</comment>
<gene>
    <name evidence="3" type="primary">pilU</name>
    <name evidence="3" type="ordered locus">GNIT_2743</name>
</gene>
<dbReference type="KEGG" id="gni:GNIT_2743"/>
<reference evidence="3 4" key="1">
    <citation type="journal article" date="2011" name="J. Bacteriol.">
        <title>Complete genome sequence of seawater bacterium Glaciecola nitratireducens FR1064T.</title>
        <authorList>
            <person name="Bian F."/>
            <person name="Qin Q.L."/>
            <person name="Xie B.B."/>
            <person name="Shu Y.L."/>
            <person name="Zhang X.Y."/>
            <person name="Yu Y."/>
            <person name="Chen B."/>
            <person name="Chen X.L."/>
            <person name="Zhou B.C."/>
            <person name="Zhang Y.Z."/>
        </authorList>
    </citation>
    <scope>NUCLEOTIDE SEQUENCE [LARGE SCALE GENOMIC DNA]</scope>
    <source>
        <strain evidence="4">JCM 12485 / KCTC 12276 / FR1064</strain>
    </source>
</reference>
<dbReference type="InterPro" id="IPR006321">
    <property type="entry name" value="PilT/PilU"/>
</dbReference>
<dbReference type="EMBL" id="CP003060">
    <property type="protein sequence ID" value="AEP30840.1"/>
    <property type="molecule type" value="Genomic_DNA"/>
</dbReference>
<dbReference type="PANTHER" id="PTHR30486:SF12">
    <property type="entry name" value="TYPE IV PILUS ATPASE PILU"/>
    <property type="match status" value="1"/>
</dbReference>
<dbReference type="SMART" id="SM00382">
    <property type="entry name" value="AAA"/>
    <property type="match status" value="1"/>
</dbReference>
<dbReference type="PANTHER" id="PTHR30486">
    <property type="entry name" value="TWITCHING MOTILITY PROTEIN PILT"/>
    <property type="match status" value="1"/>
</dbReference>
<dbReference type="STRING" id="1085623.GNIT_2743"/>
<dbReference type="eggNOG" id="COG5008">
    <property type="taxonomic scope" value="Bacteria"/>
</dbReference>
<dbReference type="CDD" id="cd01131">
    <property type="entry name" value="PilT"/>
    <property type="match status" value="1"/>
</dbReference>